<accession>A0A183GUH5</accession>
<keyword evidence="3" id="KW-1185">Reference proteome</keyword>
<accession>A0A3P8DZ65</accession>
<organism evidence="3 4">
    <name type="scientific">Heligmosomoides polygyrus</name>
    <name type="common">Parasitic roundworm</name>
    <dbReference type="NCBI Taxonomy" id="6339"/>
    <lineage>
        <taxon>Eukaryota</taxon>
        <taxon>Metazoa</taxon>
        <taxon>Ecdysozoa</taxon>
        <taxon>Nematoda</taxon>
        <taxon>Chromadorea</taxon>
        <taxon>Rhabditida</taxon>
        <taxon>Rhabditina</taxon>
        <taxon>Rhabditomorpha</taxon>
        <taxon>Strongyloidea</taxon>
        <taxon>Heligmosomidae</taxon>
        <taxon>Heligmosomoides</taxon>
    </lineage>
</organism>
<dbReference type="AlphaFoldDB" id="A0A183GUH5"/>
<evidence type="ECO:0000313" key="2">
    <source>
        <dbReference type="EMBL" id="VDP57102.1"/>
    </source>
</evidence>
<gene>
    <name evidence="2" type="ORF">HPBE_LOCUS26344</name>
</gene>
<dbReference type="Proteomes" id="UP000050761">
    <property type="component" value="Unassembled WGS sequence"/>
</dbReference>
<name>A0A183GUH5_HELPZ</name>
<reference evidence="4" key="2">
    <citation type="submission" date="2019-09" db="UniProtKB">
        <authorList>
            <consortium name="WormBaseParasite"/>
        </authorList>
    </citation>
    <scope>IDENTIFICATION</scope>
</reference>
<evidence type="ECO:0000256" key="1">
    <source>
        <dbReference type="SAM" id="MobiDB-lite"/>
    </source>
</evidence>
<protein>
    <submittedName>
        <fullName evidence="2 4">Uncharacterized protein</fullName>
    </submittedName>
</protein>
<dbReference type="EMBL" id="UZAH01039765">
    <property type="protein sequence ID" value="VDP57102.1"/>
    <property type="molecule type" value="Genomic_DNA"/>
</dbReference>
<proteinExistence type="predicted"/>
<feature type="compositionally biased region" description="Polar residues" evidence="1">
    <location>
        <begin position="23"/>
        <end position="33"/>
    </location>
</feature>
<feature type="compositionally biased region" description="Basic and acidic residues" evidence="1">
    <location>
        <begin position="1"/>
        <end position="22"/>
    </location>
</feature>
<reference evidence="2 3" key="1">
    <citation type="submission" date="2018-11" db="EMBL/GenBank/DDBJ databases">
        <authorList>
            <consortium name="Pathogen Informatics"/>
        </authorList>
    </citation>
    <scope>NUCLEOTIDE SEQUENCE [LARGE SCALE GENOMIC DNA]</scope>
</reference>
<evidence type="ECO:0000313" key="3">
    <source>
        <dbReference type="Proteomes" id="UP000050761"/>
    </source>
</evidence>
<feature type="region of interest" description="Disordered" evidence="1">
    <location>
        <begin position="1"/>
        <end position="53"/>
    </location>
</feature>
<evidence type="ECO:0000313" key="4">
    <source>
        <dbReference type="WBParaSite" id="HPBE_0002634501-mRNA-1"/>
    </source>
</evidence>
<sequence length="106" mass="11307">MSRAKARGDQSKRTHRADRSDDNSAITRSQGRSKANKHRGRCAGDSVGSGGQQLVVKRTASKPWTAPLPNCSATVGAALLHEMMAVFVTCTCSSAPPLSLNRGWLQ</sequence>
<dbReference type="WBParaSite" id="HPBE_0002634501-mRNA-1">
    <property type="protein sequence ID" value="HPBE_0002634501-mRNA-1"/>
    <property type="gene ID" value="HPBE_0002634501"/>
</dbReference>